<evidence type="ECO:0000256" key="4">
    <source>
        <dbReference type="ARBA" id="ARBA00023136"/>
    </source>
</evidence>
<organism evidence="7 8">
    <name type="scientific">Gottschalkia purinilytica</name>
    <name type="common">Clostridium purinilyticum</name>
    <dbReference type="NCBI Taxonomy" id="1503"/>
    <lineage>
        <taxon>Bacteria</taxon>
        <taxon>Bacillati</taxon>
        <taxon>Bacillota</taxon>
        <taxon>Tissierellia</taxon>
        <taxon>Tissierellales</taxon>
        <taxon>Gottschalkiaceae</taxon>
        <taxon>Gottschalkia</taxon>
    </lineage>
</organism>
<feature type="transmembrane region" description="Helical" evidence="5">
    <location>
        <begin position="148"/>
        <end position="166"/>
    </location>
</feature>
<dbReference type="GO" id="GO:0008273">
    <property type="term" value="F:calcium, potassium:sodium antiporter activity"/>
    <property type="evidence" value="ECO:0007669"/>
    <property type="project" value="TreeGrafter"/>
</dbReference>
<feature type="transmembrane region" description="Helical" evidence="5">
    <location>
        <begin position="12"/>
        <end position="29"/>
    </location>
</feature>
<dbReference type="EMBL" id="LGSS01000002">
    <property type="protein sequence ID" value="KNF09612.1"/>
    <property type="molecule type" value="Genomic_DNA"/>
</dbReference>
<dbReference type="GO" id="GO:0006874">
    <property type="term" value="P:intracellular calcium ion homeostasis"/>
    <property type="evidence" value="ECO:0007669"/>
    <property type="project" value="TreeGrafter"/>
</dbReference>
<feature type="domain" description="Sodium/calcium exchanger membrane region" evidence="6">
    <location>
        <begin position="18"/>
        <end position="168"/>
    </location>
</feature>
<keyword evidence="2 5" id="KW-0812">Transmembrane</keyword>
<dbReference type="AlphaFoldDB" id="A0A0L0WDQ8"/>
<name>A0A0L0WDQ8_GOTPU</name>
<comment type="caution">
    <text evidence="7">The sequence shown here is derived from an EMBL/GenBank/DDBJ whole genome shotgun (WGS) entry which is preliminary data.</text>
</comment>
<evidence type="ECO:0000259" key="6">
    <source>
        <dbReference type="Pfam" id="PF01699"/>
    </source>
</evidence>
<evidence type="ECO:0000256" key="3">
    <source>
        <dbReference type="ARBA" id="ARBA00022989"/>
    </source>
</evidence>
<feature type="transmembrane region" description="Helical" evidence="5">
    <location>
        <begin position="119"/>
        <end position="136"/>
    </location>
</feature>
<dbReference type="PANTHER" id="PTHR10846:SF8">
    <property type="entry name" value="INNER MEMBRANE PROTEIN YRBG"/>
    <property type="match status" value="1"/>
</dbReference>
<protein>
    <submittedName>
        <fullName evidence="7">K+-dependent Na+/Ca+ exchanger like-protein</fullName>
    </submittedName>
</protein>
<keyword evidence="8" id="KW-1185">Reference proteome</keyword>
<dbReference type="InterPro" id="IPR004837">
    <property type="entry name" value="NaCa_Exmemb"/>
</dbReference>
<feature type="transmembrane region" description="Helical" evidence="5">
    <location>
        <begin position="198"/>
        <end position="219"/>
    </location>
</feature>
<accession>A0A0L0WDQ8</accession>
<feature type="transmembrane region" description="Helical" evidence="5">
    <location>
        <begin position="231"/>
        <end position="251"/>
    </location>
</feature>
<dbReference type="PATRIC" id="fig|1503.3.peg.1560"/>
<evidence type="ECO:0000313" key="8">
    <source>
        <dbReference type="Proteomes" id="UP000037267"/>
    </source>
</evidence>
<evidence type="ECO:0000256" key="2">
    <source>
        <dbReference type="ARBA" id="ARBA00022692"/>
    </source>
</evidence>
<dbReference type="Proteomes" id="UP000037267">
    <property type="component" value="Unassembled WGS sequence"/>
</dbReference>
<dbReference type="RefSeq" id="WP_050354010.1">
    <property type="nucleotide sequence ID" value="NZ_LGSS01000002.1"/>
</dbReference>
<dbReference type="InterPro" id="IPR044880">
    <property type="entry name" value="NCX_ion-bd_dom_sf"/>
</dbReference>
<dbReference type="NCBIfam" id="TIGR00367">
    <property type="entry name" value="calcium/sodium antiporter"/>
    <property type="match status" value="1"/>
</dbReference>
<dbReference type="Pfam" id="PF01699">
    <property type="entry name" value="Na_Ca_ex"/>
    <property type="match status" value="2"/>
</dbReference>
<keyword evidence="3 5" id="KW-1133">Transmembrane helix</keyword>
<comment type="subcellular location">
    <subcellularLocation>
        <location evidence="1">Membrane</location>
        <topology evidence="1">Multi-pass membrane protein</topology>
    </subcellularLocation>
</comment>
<feature type="transmembrane region" description="Helical" evidence="5">
    <location>
        <begin position="86"/>
        <end position="107"/>
    </location>
</feature>
<evidence type="ECO:0000313" key="7">
    <source>
        <dbReference type="EMBL" id="KNF09612.1"/>
    </source>
</evidence>
<dbReference type="GO" id="GO:0005886">
    <property type="term" value="C:plasma membrane"/>
    <property type="evidence" value="ECO:0007669"/>
    <property type="project" value="TreeGrafter"/>
</dbReference>
<dbReference type="PANTHER" id="PTHR10846">
    <property type="entry name" value="SODIUM/POTASSIUM/CALCIUM EXCHANGER"/>
    <property type="match status" value="1"/>
</dbReference>
<evidence type="ECO:0000256" key="1">
    <source>
        <dbReference type="ARBA" id="ARBA00004141"/>
    </source>
</evidence>
<feature type="transmembrane region" description="Helical" evidence="5">
    <location>
        <begin position="263"/>
        <end position="284"/>
    </location>
</feature>
<proteinExistence type="predicted"/>
<feature type="domain" description="Sodium/calcium exchanger membrane region" evidence="6">
    <location>
        <begin position="198"/>
        <end position="341"/>
    </location>
</feature>
<dbReference type="InterPro" id="IPR004481">
    <property type="entry name" value="K/Na/Ca-exchanger"/>
</dbReference>
<feature type="transmembrane region" description="Helical" evidence="5">
    <location>
        <begin position="324"/>
        <end position="341"/>
    </location>
</feature>
<keyword evidence="4 5" id="KW-0472">Membrane</keyword>
<sequence>MESYIEVLVSNFSLPLLAIIIVISFYALGKGADILVNNAVDISKSIGIPKMIIGATIVSLGTTLPEVSVSVVSAMHGNPDLALGNAVGSIICDTALIIGIATTISPLKINKEITNRHGWIQFGAGVLLVIFSIPYSNLSNMLISGGTISRYVGFLFLLLLLLYIFLSIKWTKTYKDECALDDATCTESYEIKKSLKEILGLILGIAIVILSSNIVIPAIKECAIRFNIPNSVIAATIVAFGTSLPELITAVTASRKGHGDLALGNIIGADILNVLFVVGASASFSKQGIKVSPEFFKLYFPSMLAVLLVFRIGTILSKERLNKWFGIVLLGLYIMVNFLSYF</sequence>
<gene>
    <name evidence="7" type="ORF">CLPU_2c00630</name>
</gene>
<dbReference type="GO" id="GO:0005262">
    <property type="term" value="F:calcium channel activity"/>
    <property type="evidence" value="ECO:0007669"/>
    <property type="project" value="TreeGrafter"/>
</dbReference>
<feature type="transmembrane region" description="Helical" evidence="5">
    <location>
        <begin position="296"/>
        <end position="317"/>
    </location>
</feature>
<evidence type="ECO:0000256" key="5">
    <source>
        <dbReference type="SAM" id="Phobius"/>
    </source>
</evidence>
<dbReference type="OrthoDB" id="9794225at2"/>
<dbReference type="Gene3D" id="1.20.1420.30">
    <property type="entry name" value="NCX, central ion-binding region"/>
    <property type="match status" value="1"/>
</dbReference>
<reference evidence="8" key="1">
    <citation type="submission" date="2015-07" db="EMBL/GenBank/DDBJ databases">
        <title>Draft genome sequence of the purine-degrading Gottschalkia purinilyticum DSM 1384 (formerly Clostridium purinilyticum).</title>
        <authorList>
            <person name="Poehlein A."/>
            <person name="Schiel-Bengelsdorf B."/>
            <person name="Bengelsdorf F.R."/>
            <person name="Daniel R."/>
            <person name="Duerre P."/>
        </authorList>
    </citation>
    <scope>NUCLEOTIDE SEQUENCE [LARGE SCALE GENOMIC DNA]</scope>
    <source>
        <strain evidence="8">DSM 1384</strain>
    </source>
</reference>